<gene>
    <name evidence="1" type="ORF">HCN58_34720</name>
</gene>
<dbReference type="RefSeq" id="WP_171583779.1">
    <property type="nucleotide sequence ID" value="NZ_JAAVLX010000021.1"/>
</dbReference>
<keyword evidence="2" id="KW-1185">Reference proteome</keyword>
<reference evidence="1 2" key="1">
    <citation type="submission" date="2020-03" db="EMBL/GenBank/DDBJ databases">
        <title>Bradyrhizobium diversity isolated from nodules of Indigofera sp.</title>
        <authorList>
            <person name="Klepa M."/>
            <person name="Helene L."/>
            <person name="Hungria M."/>
        </authorList>
    </citation>
    <scope>NUCLEOTIDE SEQUENCE [LARGE SCALE GENOMIC DNA]</scope>
    <source>
        <strain evidence="1 2">WSM 1791</strain>
    </source>
</reference>
<dbReference type="EMBL" id="JAAVLX010000021">
    <property type="protein sequence ID" value="NOJ44598.1"/>
    <property type="molecule type" value="Genomic_DNA"/>
</dbReference>
<name>A0A7Y4GZ15_9BRAD</name>
<comment type="caution">
    <text evidence="1">The sequence shown here is derived from an EMBL/GenBank/DDBJ whole genome shotgun (WGS) entry which is preliminary data.</text>
</comment>
<protein>
    <submittedName>
        <fullName evidence="1">Uncharacterized protein</fullName>
    </submittedName>
</protein>
<proteinExistence type="predicted"/>
<accession>A0A7Y4GZ15</accession>
<dbReference type="AlphaFoldDB" id="A0A7Y4GZ15"/>
<evidence type="ECO:0000313" key="1">
    <source>
        <dbReference type="EMBL" id="NOJ44598.1"/>
    </source>
</evidence>
<dbReference type="Proteomes" id="UP000544122">
    <property type="component" value="Unassembled WGS sequence"/>
</dbReference>
<evidence type="ECO:0000313" key="2">
    <source>
        <dbReference type="Proteomes" id="UP000544122"/>
    </source>
</evidence>
<organism evidence="1 2">
    <name type="scientific">Bradyrhizobium australiense</name>
    <dbReference type="NCBI Taxonomy" id="2721161"/>
    <lineage>
        <taxon>Bacteria</taxon>
        <taxon>Pseudomonadati</taxon>
        <taxon>Pseudomonadota</taxon>
        <taxon>Alphaproteobacteria</taxon>
        <taxon>Hyphomicrobiales</taxon>
        <taxon>Nitrobacteraceae</taxon>
        <taxon>Bradyrhizobium</taxon>
    </lineage>
</organism>
<sequence>MFSAMPPPCTLVAISIDLILIAPAKASSANTTIHMTIGESASVRLLAHFGLRKQFHKVSAASRICLNSRDREKRSKAGQRIKAAKRHWMLEKFCKIGAFSKISSQRQAPILRMELTDARCGRKRSMASQLDYCTRRAR</sequence>